<dbReference type="InterPro" id="IPR036390">
    <property type="entry name" value="WH_DNA-bd_sf"/>
</dbReference>
<keyword evidence="7" id="KW-1185">Reference proteome</keyword>
<evidence type="ECO:0000256" key="1">
    <source>
        <dbReference type="ARBA" id="ARBA00009437"/>
    </source>
</evidence>
<evidence type="ECO:0000256" key="4">
    <source>
        <dbReference type="ARBA" id="ARBA00023163"/>
    </source>
</evidence>
<dbReference type="PANTHER" id="PTHR30579">
    <property type="entry name" value="TRANSCRIPTIONAL REGULATOR"/>
    <property type="match status" value="1"/>
</dbReference>
<evidence type="ECO:0000256" key="2">
    <source>
        <dbReference type="ARBA" id="ARBA00023015"/>
    </source>
</evidence>
<reference evidence="6 7" key="1">
    <citation type="submission" date="2018-11" db="EMBL/GenBank/DDBJ databases">
        <title>Genomic Encyclopedia of Type Strains, Phase IV (KMG-IV): sequencing the most valuable type-strain genomes for metagenomic binning, comparative biology and taxonomic classification.</title>
        <authorList>
            <person name="Goeker M."/>
        </authorList>
    </citation>
    <scope>NUCLEOTIDE SEQUENCE [LARGE SCALE GENOMIC DNA]</scope>
    <source>
        <strain evidence="6 7">DSM 5900</strain>
    </source>
</reference>
<evidence type="ECO:0000313" key="7">
    <source>
        <dbReference type="Proteomes" id="UP000278222"/>
    </source>
</evidence>
<dbReference type="EMBL" id="RJKX01000015">
    <property type="protein sequence ID" value="ROP84308.1"/>
    <property type="molecule type" value="Genomic_DNA"/>
</dbReference>
<dbReference type="OrthoDB" id="9806538at2"/>
<name>A0A3N1L133_9PROT</name>
<dbReference type="PANTHER" id="PTHR30579:SF7">
    <property type="entry name" value="HTH-TYPE TRANSCRIPTIONAL REGULATOR LRHA-RELATED"/>
    <property type="match status" value="1"/>
</dbReference>
<dbReference type="Pfam" id="PF03466">
    <property type="entry name" value="LysR_substrate"/>
    <property type="match status" value="1"/>
</dbReference>
<evidence type="ECO:0000313" key="6">
    <source>
        <dbReference type="EMBL" id="ROP84308.1"/>
    </source>
</evidence>
<proteinExistence type="inferred from homology"/>
<dbReference type="GO" id="GO:0003700">
    <property type="term" value="F:DNA-binding transcription factor activity"/>
    <property type="evidence" value="ECO:0007669"/>
    <property type="project" value="InterPro"/>
</dbReference>
<evidence type="ECO:0000256" key="3">
    <source>
        <dbReference type="ARBA" id="ARBA00023125"/>
    </source>
</evidence>
<dbReference type="Proteomes" id="UP000278222">
    <property type="component" value="Unassembled WGS sequence"/>
</dbReference>
<gene>
    <name evidence="6" type="ORF">EDC65_3658</name>
</gene>
<dbReference type="PROSITE" id="PS50931">
    <property type="entry name" value="HTH_LYSR"/>
    <property type="match status" value="1"/>
</dbReference>
<dbReference type="Gene3D" id="1.10.10.10">
    <property type="entry name" value="Winged helix-like DNA-binding domain superfamily/Winged helix DNA-binding domain"/>
    <property type="match status" value="1"/>
</dbReference>
<protein>
    <submittedName>
        <fullName evidence="6">DNA-binding transcriptional LysR family regulator</fullName>
    </submittedName>
</protein>
<comment type="caution">
    <text evidence="6">The sequence shown here is derived from an EMBL/GenBank/DDBJ whole genome shotgun (WGS) entry which is preliminary data.</text>
</comment>
<evidence type="ECO:0000259" key="5">
    <source>
        <dbReference type="PROSITE" id="PS50931"/>
    </source>
</evidence>
<dbReference type="InterPro" id="IPR050176">
    <property type="entry name" value="LTTR"/>
</dbReference>
<dbReference type="SUPFAM" id="SSF53850">
    <property type="entry name" value="Periplasmic binding protein-like II"/>
    <property type="match status" value="1"/>
</dbReference>
<keyword evidence="3 6" id="KW-0238">DNA-binding</keyword>
<dbReference type="AlphaFoldDB" id="A0A3N1L133"/>
<comment type="similarity">
    <text evidence="1">Belongs to the LysR transcriptional regulatory family.</text>
</comment>
<dbReference type="FunFam" id="1.10.10.10:FF:000001">
    <property type="entry name" value="LysR family transcriptional regulator"/>
    <property type="match status" value="1"/>
</dbReference>
<dbReference type="PRINTS" id="PR00039">
    <property type="entry name" value="HTHLYSR"/>
</dbReference>
<organism evidence="6 7">
    <name type="scientific">Stella humosa</name>
    <dbReference type="NCBI Taxonomy" id="94"/>
    <lineage>
        <taxon>Bacteria</taxon>
        <taxon>Pseudomonadati</taxon>
        <taxon>Pseudomonadota</taxon>
        <taxon>Alphaproteobacteria</taxon>
        <taxon>Rhodospirillales</taxon>
        <taxon>Stellaceae</taxon>
        <taxon>Stella</taxon>
    </lineage>
</organism>
<dbReference type="InterPro" id="IPR036388">
    <property type="entry name" value="WH-like_DNA-bd_sf"/>
</dbReference>
<keyword evidence="4" id="KW-0804">Transcription</keyword>
<dbReference type="GO" id="GO:0003677">
    <property type="term" value="F:DNA binding"/>
    <property type="evidence" value="ECO:0007669"/>
    <property type="project" value="UniProtKB-KW"/>
</dbReference>
<dbReference type="Gene3D" id="3.40.190.10">
    <property type="entry name" value="Periplasmic binding protein-like II"/>
    <property type="match status" value="2"/>
</dbReference>
<keyword evidence="2" id="KW-0805">Transcription regulation</keyword>
<sequence length="291" mass="30705">MESRLDLDLLRALVAVADQGSFTRAAATLHRTQSAVSMQIARLEARLGTRLLDRGGAAVAPTPAGLRLVGDARRMLRLEAEAIGRVRDHGAAGRVRLGVMDDYGSLILPPMLAGFACAYPRIMVEMETGLTRQMPARLGRDFDLVIAMHPAGEGGGTLLAREAAQWAASSGWRAELDGPLALALYPAGCLFRQWAVEALERAGRPWRLAYVAHGQAAVEAIAAEGLAVTVVKSGTFPARLRPLGAAEGLPALPVADIRMHRAACGGNAESRAAILLADHLAAAFARRAALS</sequence>
<dbReference type="Pfam" id="PF00126">
    <property type="entry name" value="HTH_1"/>
    <property type="match status" value="1"/>
</dbReference>
<feature type="domain" description="HTH lysR-type" evidence="5">
    <location>
        <begin position="5"/>
        <end position="62"/>
    </location>
</feature>
<dbReference type="SUPFAM" id="SSF46785">
    <property type="entry name" value="Winged helix' DNA-binding domain"/>
    <property type="match status" value="1"/>
</dbReference>
<dbReference type="RefSeq" id="WP_123692139.1">
    <property type="nucleotide sequence ID" value="NZ_AP019700.1"/>
</dbReference>
<dbReference type="InterPro" id="IPR000847">
    <property type="entry name" value="LysR_HTH_N"/>
</dbReference>
<dbReference type="InterPro" id="IPR005119">
    <property type="entry name" value="LysR_subst-bd"/>
</dbReference>
<accession>A0A3N1L133</accession>